<reference evidence="2 3" key="1">
    <citation type="submission" date="2019-02" db="EMBL/GenBank/DDBJ databases">
        <title>Draft genome sequences of novel Actinobacteria.</title>
        <authorList>
            <person name="Sahin N."/>
            <person name="Ay H."/>
            <person name="Saygin H."/>
        </authorList>
    </citation>
    <scope>NUCLEOTIDE SEQUENCE [LARGE SCALE GENOMIC DNA]</scope>
    <source>
        <strain evidence="2 3">16K104</strain>
    </source>
</reference>
<dbReference type="Pfam" id="PF01636">
    <property type="entry name" value="APH"/>
    <property type="match status" value="1"/>
</dbReference>
<accession>A0A4R4WUP2</accession>
<dbReference type="PROSITE" id="PS50011">
    <property type="entry name" value="PROTEIN_KINASE_DOM"/>
    <property type="match status" value="1"/>
</dbReference>
<proteinExistence type="predicted"/>
<dbReference type="OrthoDB" id="9797603at2"/>
<dbReference type="AlphaFoldDB" id="A0A4R4WUP2"/>
<dbReference type="Gene3D" id="3.30.200.20">
    <property type="entry name" value="Phosphorylase Kinase, domain 1"/>
    <property type="match status" value="1"/>
</dbReference>
<protein>
    <submittedName>
        <fullName evidence="2">Aminoglycoside phosphotransferase family protein</fullName>
    </submittedName>
</protein>
<evidence type="ECO:0000313" key="3">
    <source>
        <dbReference type="Proteomes" id="UP000295172"/>
    </source>
</evidence>
<dbReference type="Proteomes" id="UP000295172">
    <property type="component" value="Unassembled WGS sequence"/>
</dbReference>
<dbReference type="GO" id="GO:0004672">
    <property type="term" value="F:protein kinase activity"/>
    <property type="evidence" value="ECO:0007669"/>
    <property type="project" value="InterPro"/>
</dbReference>
<dbReference type="CDD" id="cd05155">
    <property type="entry name" value="APH_ChoK_like_1"/>
    <property type="match status" value="1"/>
</dbReference>
<feature type="domain" description="Protein kinase" evidence="1">
    <location>
        <begin position="1"/>
        <end position="278"/>
    </location>
</feature>
<dbReference type="PANTHER" id="PTHR21310">
    <property type="entry name" value="AMINOGLYCOSIDE PHOSPHOTRANSFERASE-RELATED-RELATED"/>
    <property type="match status" value="1"/>
</dbReference>
<dbReference type="InterPro" id="IPR000719">
    <property type="entry name" value="Prot_kinase_dom"/>
</dbReference>
<keyword evidence="3" id="KW-1185">Reference proteome</keyword>
<evidence type="ECO:0000313" key="2">
    <source>
        <dbReference type="EMBL" id="TDD21376.1"/>
    </source>
</evidence>
<evidence type="ECO:0000259" key="1">
    <source>
        <dbReference type="PROSITE" id="PS50011"/>
    </source>
</evidence>
<dbReference type="SUPFAM" id="SSF56112">
    <property type="entry name" value="Protein kinase-like (PK-like)"/>
    <property type="match status" value="1"/>
</dbReference>
<sequence length="278" mass="30358">MDEQLVRDLLQEQHPDLAELELTLVVGGWDNQVWRLGSELAVRMPRTERGPELLRKEYRWLPEFAPRLPLRVPVPQRLGEPTERFPHSWLVTTWVGGEPADLRPISAEKSADTLAGFLRALHTDAPADGPVSRDRGVPLRTLEFPPDADAAVRKIWDDGVAAPQWDGPPKWLHGDLHPANVVVTDDGALSGVIDFGDLSIGDPATDLAAAWVLLPDGAAERFFDAYTLADEAMIARARAWAAGKALALISIGEAGEKGLPGGKPTWLPAGQRALQRLL</sequence>
<keyword evidence="2" id="KW-0808">Transferase</keyword>
<dbReference type="RefSeq" id="WP_132322704.1">
    <property type="nucleotide sequence ID" value="NZ_SMKR01000092.1"/>
</dbReference>
<dbReference type="EMBL" id="SMKR01000092">
    <property type="protein sequence ID" value="TDD21376.1"/>
    <property type="molecule type" value="Genomic_DNA"/>
</dbReference>
<dbReference type="PANTHER" id="PTHR21310:SF42">
    <property type="entry name" value="BIFUNCTIONAL AAC_APH"/>
    <property type="match status" value="1"/>
</dbReference>
<comment type="caution">
    <text evidence="2">The sequence shown here is derived from an EMBL/GenBank/DDBJ whole genome shotgun (WGS) entry which is preliminary data.</text>
</comment>
<organism evidence="2 3">
    <name type="scientific">Kribbella turkmenica</name>
    <dbReference type="NCBI Taxonomy" id="2530375"/>
    <lineage>
        <taxon>Bacteria</taxon>
        <taxon>Bacillati</taxon>
        <taxon>Actinomycetota</taxon>
        <taxon>Actinomycetes</taxon>
        <taxon>Propionibacteriales</taxon>
        <taxon>Kribbellaceae</taxon>
        <taxon>Kribbella</taxon>
    </lineage>
</organism>
<dbReference type="InterPro" id="IPR002575">
    <property type="entry name" value="Aminoglycoside_PTrfase"/>
</dbReference>
<dbReference type="GO" id="GO:0005524">
    <property type="term" value="F:ATP binding"/>
    <property type="evidence" value="ECO:0007669"/>
    <property type="project" value="InterPro"/>
</dbReference>
<name>A0A4R4WUP2_9ACTN</name>
<dbReference type="InterPro" id="IPR051678">
    <property type="entry name" value="AGP_Transferase"/>
</dbReference>
<dbReference type="InterPro" id="IPR011009">
    <property type="entry name" value="Kinase-like_dom_sf"/>
</dbReference>
<gene>
    <name evidence="2" type="ORF">E1218_20975</name>
</gene>
<dbReference type="Gene3D" id="3.90.1200.10">
    <property type="match status" value="1"/>
</dbReference>